<feature type="transmembrane region" description="Helical" evidence="2">
    <location>
        <begin position="74"/>
        <end position="91"/>
    </location>
</feature>
<keyword evidence="2" id="KW-0812">Transmembrane</keyword>
<accession>A0A1H4IF52</accession>
<feature type="transmembrane region" description="Helical" evidence="2">
    <location>
        <begin position="289"/>
        <end position="307"/>
    </location>
</feature>
<feature type="transmembrane region" description="Helical" evidence="2">
    <location>
        <begin position="218"/>
        <end position="234"/>
    </location>
</feature>
<keyword evidence="2" id="KW-1133">Transmembrane helix</keyword>
<dbReference type="Proteomes" id="UP000199622">
    <property type="component" value="Unassembled WGS sequence"/>
</dbReference>
<dbReference type="AlphaFoldDB" id="A0A1H4IF52"/>
<feature type="transmembrane region" description="Helical" evidence="2">
    <location>
        <begin position="161"/>
        <end position="182"/>
    </location>
</feature>
<feature type="transmembrane region" description="Helical" evidence="2">
    <location>
        <begin position="367"/>
        <end position="391"/>
    </location>
</feature>
<evidence type="ECO:0000256" key="1">
    <source>
        <dbReference type="SAM" id="MobiDB-lite"/>
    </source>
</evidence>
<feature type="region of interest" description="Disordered" evidence="1">
    <location>
        <begin position="33"/>
        <end position="66"/>
    </location>
</feature>
<keyword evidence="2" id="KW-0472">Membrane</keyword>
<feature type="transmembrane region" description="Helical" evidence="2">
    <location>
        <begin position="339"/>
        <end position="360"/>
    </location>
</feature>
<feature type="transmembrane region" description="Helical" evidence="2">
    <location>
        <begin position="189"/>
        <end position="212"/>
    </location>
</feature>
<reference evidence="4" key="1">
    <citation type="submission" date="2016-10" db="EMBL/GenBank/DDBJ databases">
        <authorList>
            <person name="Varghese N."/>
            <person name="Submissions S."/>
        </authorList>
    </citation>
    <scope>NUCLEOTIDE SEQUENCE [LARGE SCALE GENOMIC DNA]</scope>
    <source>
        <strain evidence="4">DSM 44544</strain>
    </source>
</reference>
<evidence type="ECO:0000256" key="2">
    <source>
        <dbReference type="SAM" id="Phobius"/>
    </source>
</evidence>
<evidence type="ECO:0000313" key="3">
    <source>
        <dbReference type="EMBL" id="SEB32734.1"/>
    </source>
</evidence>
<feature type="transmembrane region" description="Helical" evidence="2">
    <location>
        <begin position="264"/>
        <end position="282"/>
    </location>
</feature>
<organism evidence="3 4">
    <name type="scientific">Amycolatopsis tolypomycina</name>
    <dbReference type="NCBI Taxonomy" id="208445"/>
    <lineage>
        <taxon>Bacteria</taxon>
        <taxon>Bacillati</taxon>
        <taxon>Actinomycetota</taxon>
        <taxon>Actinomycetes</taxon>
        <taxon>Pseudonocardiales</taxon>
        <taxon>Pseudonocardiaceae</taxon>
        <taxon>Amycolatopsis</taxon>
    </lineage>
</organism>
<feature type="transmembrane region" description="Helical" evidence="2">
    <location>
        <begin position="397"/>
        <end position="415"/>
    </location>
</feature>
<name>A0A1H4IF52_9PSEU</name>
<keyword evidence="4" id="KW-1185">Reference proteome</keyword>
<sequence>MGYWLQCLDRVAAVAGHQIDPVRGRRLARIPPAEACGRNSDEDMTASALTETSPSDVPEDPATTTATRGWGARLAPVLAVLAGVAAVAVHATRYGHWIVDDAAITFSYARSFADGLGPVLQPGAPPVEGFSDPTWMVLLGLGKLVGLFDHGTLFGIPDYVLYPKALGLLFTGGVLTACYIAAKQIFTRFAWLVTLIAGLTLATIPSYVIWVVSGLENSLFAFAVVTLGVTLFVSVKRDVLLTPKVALWSGVMVAFAALTRPEGLIYAGAYPLAALFLLRSGLFWKSFRLALLSVAAFAVPFGAYVVWRYTEFGRLLANPSVAKQQGLPGFDAVKRPFELVGYAGWAGVVVLALVIAFALAKAPWRRPLIALLVPLGLGIVAYGVMVADWMYQHRFASPIWALAVIAGTLSAGELLRHRQALLRVGIVVVLVGAFVPTAIGFAAAADKFAKNPNITACLVADRFGRGFNTYADILGLQKASLLLPDLGGSSMTSRLELVDMAGLVNKPIADLVHDNDLQGLRDYVFDTVKPTFIHSWGPWAAGNGIALDPRLDRDYELIYSSPIEGLRNGDWVRRDAVTDPAKLKAAQEYAAETIPAVAANRFGGPLDDCGPTMHPGQTIKMPG</sequence>
<dbReference type="STRING" id="208445.SAMN04489727_0586"/>
<feature type="transmembrane region" description="Helical" evidence="2">
    <location>
        <begin position="241"/>
        <end position="258"/>
    </location>
</feature>
<feature type="transmembrane region" description="Helical" evidence="2">
    <location>
        <begin position="422"/>
        <end position="445"/>
    </location>
</feature>
<evidence type="ECO:0008006" key="5">
    <source>
        <dbReference type="Google" id="ProtNLM"/>
    </source>
</evidence>
<dbReference type="EMBL" id="FNSO01000002">
    <property type="protein sequence ID" value="SEB32734.1"/>
    <property type="molecule type" value="Genomic_DNA"/>
</dbReference>
<protein>
    <recommendedName>
        <fullName evidence="5">Glycosyltransferase RgtA/B/C/D-like domain-containing protein</fullName>
    </recommendedName>
</protein>
<gene>
    <name evidence="3" type="ORF">SAMN04489727_0586</name>
</gene>
<evidence type="ECO:0000313" key="4">
    <source>
        <dbReference type="Proteomes" id="UP000199622"/>
    </source>
</evidence>
<proteinExistence type="predicted"/>